<evidence type="ECO:0000313" key="2">
    <source>
        <dbReference type="EMBL" id="HEW46928.1"/>
    </source>
</evidence>
<dbReference type="Pfam" id="PF16561">
    <property type="entry name" value="AMPK1_CBM"/>
    <property type="match status" value="1"/>
</dbReference>
<dbReference type="InterPro" id="IPR013783">
    <property type="entry name" value="Ig-like_fold"/>
</dbReference>
<name>A0A7C2VFT6_9AQUI</name>
<dbReference type="EMBL" id="DSFP01000081">
    <property type="protein sequence ID" value="HEW46928.1"/>
    <property type="molecule type" value="Genomic_DNA"/>
</dbReference>
<comment type="caution">
    <text evidence="2">The sequence shown here is derived from an EMBL/GenBank/DDBJ whole genome shotgun (WGS) entry which is preliminary data.</text>
</comment>
<sequence>MIKKTYAGDVCVVSFYVKKEGAQKVELVGEWNQWKPEAMKRKKDGTFWISKRLKKGKSYRFKYLIDGEFWENEIEADQQVPNPFGTTDSLIVV</sequence>
<gene>
    <name evidence="2" type="ORF">ENO47_09775</name>
</gene>
<evidence type="ECO:0000259" key="1">
    <source>
        <dbReference type="Pfam" id="PF16561"/>
    </source>
</evidence>
<feature type="domain" description="AMP-activated protein kinase glycogen-binding" evidence="1">
    <location>
        <begin position="19"/>
        <end position="70"/>
    </location>
</feature>
<dbReference type="InterPro" id="IPR014756">
    <property type="entry name" value="Ig_E-set"/>
</dbReference>
<proteinExistence type="predicted"/>
<reference evidence="2" key="1">
    <citation type="journal article" date="2020" name="mSystems">
        <title>Genome- and Community-Level Interaction Insights into Carbon Utilization and Element Cycling Functions of Hydrothermarchaeota in Hydrothermal Sediment.</title>
        <authorList>
            <person name="Zhou Z."/>
            <person name="Liu Y."/>
            <person name="Xu W."/>
            <person name="Pan J."/>
            <person name="Luo Z.H."/>
            <person name="Li M."/>
        </authorList>
    </citation>
    <scope>NUCLEOTIDE SEQUENCE [LARGE SCALE GENOMIC DNA]</scope>
    <source>
        <strain evidence="2">SpSt-132</strain>
    </source>
</reference>
<organism evidence="2">
    <name type="scientific">Hydrogenobacter sp</name>
    <dbReference type="NCBI Taxonomy" id="2152829"/>
    <lineage>
        <taxon>Bacteria</taxon>
        <taxon>Pseudomonadati</taxon>
        <taxon>Aquificota</taxon>
        <taxon>Aquificia</taxon>
        <taxon>Aquificales</taxon>
        <taxon>Aquificaceae</taxon>
        <taxon>Hydrogenobacter</taxon>
    </lineage>
</organism>
<dbReference type="AlphaFoldDB" id="A0A7C2VFT6"/>
<dbReference type="CDD" id="cd07184">
    <property type="entry name" value="E_set_Isoamylase_like_N"/>
    <property type="match status" value="1"/>
</dbReference>
<accession>A0A7C2VFT6</accession>
<dbReference type="SUPFAM" id="SSF81296">
    <property type="entry name" value="E set domains"/>
    <property type="match status" value="1"/>
</dbReference>
<protein>
    <recommendedName>
        <fullName evidence="1">AMP-activated protein kinase glycogen-binding domain-containing protein</fullName>
    </recommendedName>
</protein>
<dbReference type="Gene3D" id="2.60.40.10">
    <property type="entry name" value="Immunoglobulins"/>
    <property type="match status" value="1"/>
</dbReference>
<dbReference type="InterPro" id="IPR032640">
    <property type="entry name" value="AMPK1_CBM"/>
</dbReference>